<accession>A0A5S4H1Z7</accession>
<dbReference type="PROSITE" id="PS51755">
    <property type="entry name" value="OMPR_PHOB"/>
    <property type="match status" value="1"/>
</dbReference>
<dbReference type="Pfam" id="PF03704">
    <property type="entry name" value="BTAD"/>
    <property type="match status" value="1"/>
</dbReference>
<evidence type="ECO:0000256" key="4">
    <source>
        <dbReference type="ARBA" id="ARBA00023163"/>
    </source>
</evidence>
<evidence type="ECO:0000259" key="6">
    <source>
        <dbReference type="PROSITE" id="PS51755"/>
    </source>
</evidence>
<gene>
    <name evidence="7" type="ORF">ETD85_02425</name>
</gene>
<dbReference type="InterPro" id="IPR005158">
    <property type="entry name" value="BTAD"/>
</dbReference>
<keyword evidence="4" id="KW-0804">Transcription</keyword>
<dbReference type="SUPFAM" id="SSF48452">
    <property type="entry name" value="TPR-like"/>
    <property type="match status" value="1"/>
</dbReference>
<dbReference type="GO" id="GO:0006355">
    <property type="term" value="P:regulation of DNA-templated transcription"/>
    <property type="evidence" value="ECO:0007669"/>
    <property type="project" value="InterPro"/>
</dbReference>
<dbReference type="PANTHER" id="PTHR35807:SF1">
    <property type="entry name" value="TRANSCRIPTIONAL REGULATOR REDD"/>
    <property type="match status" value="1"/>
</dbReference>
<evidence type="ECO:0000256" key="1">
    <source>
        <dbReference type="ARBA" id="ARBA00005820"/>
    </source>
</evidence>
<sequence>MTKVGLRVLGSFRGEVAGKPANLGPAGQRAVLAMLVGAGGRVVTTDGLIDGLWGGRPPATALASLRVYVSNLRRVLEPRRPPRAPASVLVSAVPGYRLCLDSRDVDAWRFRELAYAAFAEQDRTRAVAIADEALALWEGPAYAEFAHKHWAAPEAAQLEELRRATVEHRAEAALDLGWHAQIIPALEQHTRDHPFRENAARLLALACYRSGRQGDALAVIARTRRLLVHELGVDPGPGLRELESAILAQSRSLDLVSPQPLRPVATIPSQRRTPAHRLRRPWSRYAPCHRCPP</sequence>
<evidence type="ECO:0000256" key="5">
    <source>
        <dbReference type="PROSITE-ProRule" id="PRU01091"/>
    </source>
</evidence>
<dbReference type="AlphaFoldDB" id="A0A5S4H1Z7"/>
<evidence type="ECO:0000313" key="7">
    <source>
        <dbReference type="EMBL" id="TMR39243.1"/>
    </source>
</evidence>
<feature type="domain" description="OmpR/PhoB-type" evidence="6">
    <location>
        <begin position="1"/>
        <end position="100"/>
    </location>
</feature>
<dbReference type="PANTHER" id="PTHR35807">
    <property type="entry name" value="TRANSCRIPTIONAL REGULATOR REDD-RELATED"/>
    <property type="match status" value="1"/>
</dbReference>
<dbReference type="CDD" id="cd15831">
    <property type="entry name" value="BTAD"/>
    <property type="match status" value="1"/>
</dbReference>
<dbReference type="GO" id="GO:0000160">
    <property type="term" value="P:phosphorelay signal transduction system"/>
    <property type="evidence" value="ECO:0007669"/>
    <property type="project" value="InterPro"/>
</dbReference>
<dbReference type="InterPro" id="IPR001867">
    <property type="entry name" value="OmpR/PhoB-type_DNA-bd"/>
</dbReference>
<dbReference type="InterPro" id="IPR036388">
    <property type="entry name" value="WH-like_DNA-bd_sf"/>
</dbReference>
<dbReference type="Proteomes" id="UP000306628">
    <property type="component" value="Unassembled WGS sequence"/>
</dbReference>
<dbReference type="Gene3D" id="1.10.10.10">
    <property type="entry name" value="Winged helix-like DNA-binding domain superfamily/Winged helix DNA-binding domain"/>
    <property type="match status" value="1"/>
</dbReference>
<dbReference type="SMART" id="SM00862">
    <property type="entry name" value="Trans_reg_C"/>
    <property type="match status" value="1"/>
</dbReference>
<keyword evidence="2" id="KW-0805">Transcription regulation</keyword>
<dbReference type="InterPro" id="IPR011990">
    <property type="entry name" value="TPR-like_helical_dom_sf"/>
</dbReference>
<feature type="DNA-binding region" description="OmpR/PhoB-type" evidence="5">
    <location>
        <begin position="1"/>
        <end position="100"/>
    </location>
</feature>
<keyword evidence="3 5" id="KW-0238">DNA-binding</keyword>
<dbReference type="InterPro" id="IPR016032">
    <property type="entry name" value="Sig_transdc_resp-reg_C-effctor"/>
</dbReference>
<evidence type="ECO:0000313" key="8">
    <source>
        <dbReference type="Proteomes" id="UP000306628"/>
    </source>
</evidence>
<evidence type="ECO:0000256" key="2">
    <source>
        <dbReference type="ARBA" id="ARBA00023015"/>
    </source>
</evidence>
<dbReference type="GO" id="GO:0003677">
    <property type="term" value="F:DNA binding"/>
    <property type="evidence" value="ECO:0007669"/>
    <property type="project" value="UniProtKB-UniRule"/>
</dbReference>
<dbReference type="OrthoDB" id="4054020at2"/>
<dbReference type="InterPro" id="IPR051677">
    <property type="entry name" value="AfsR-DnrI-RedD_regulator"/>
</dbReference>
<dbReference type="RefSeq" id="WP_138687917.1">
    <property type="nucleotide sequence ID" value="NZ_JBHSAZ010000114.1"/>
</dbReference>
<proteinExistence type="inferred from homology"/>
<dbReference type="EMBL" id="VCKX01000004">
    <property type="protein sequence ID" value="TMR39243.1"/>
    <property type="molecule type" value="Genomic_DNA"/>
</dbReference>
<keyword evidence="8" id="KW-1185">Reference proteome</keyword>
<reference evidence="7 8" key="1">
    <citation type="submission" date="2019-05" db="EMBL/GenBank/DDBJ databases">
        <title>Draft genome sequence of Nonomuraea zeae DSM 100528.</title>
        <authorList>
            <person name="Saricaoglu S."/>
            <person name="Isik K."/>
        </authorList>
    </citation>
    <scope>NUCLEOTIDE SEQUENCE [LARGE SCALE GENOMIC DNA]</scope>
    <source>
        <strain evidence="7 8">DSM 100528</strain>
    </source>
</reference>
<dbReference type="Gene3D" id="1.25.40.10">
    <property type="entry name" value="Tetratricopeptide repeat domain"/>
    <property type="match status" value="1"/>
</dbReference>
<protein>
    <submittedName>
        <fullName evidence="7">AfsR/SARP family transcriptional regulator</fullName>
    </submittedName>
</protein>
<organism evidence="7 8">
    <name type="scientific">Nonomuraea zeae</name>
    <dbReference type="NCBI Taxonomy" id="1642303"/>
    <lineage>
        <taxon>Bacteria</taxon>
        <taxon>Bacillati</taxon>
        <taxon>Actinomycetota</taxon>
        <taxon>Actinomycetes</taxon>
        <taxon>Streptosporangiales</taxon>
        <taxon>Streptosporangiaceae</taxon>
        <taxon>Nonomuraea</taxon>
    </lineage>
</organism>
<comment type="caution">
    <text evidence="7">The sequence shown here is derived from an EMBL/GenBank/DDBJ whole genome shotgun (WGS) entry which is preliminary data.</text>
</comment>
<dbReference type="Pfam" id="PF00486">
    <property type="entry name" value="Trans_reg_C"/>
    <property type="match status" value="1"/>
</dbReference>
<comment type="similarity">
    <text evidence="1">Belongs to the AfsR/DnrI/RedD regulatory family.</text>
</comment>
<dbReference type="SUPFAM" id="SSF46894">
    <property type="entry name" value="C-terminal effector domain of the bipartite response regulators"/>
    <property type="match status" value="1"/>
</dbReference>
<name>A0A5S4H1Z7_9ACTN</name>
<dbReference type="SMART" id="SM01043">
    <property type="entry name" value="BTAD"/>
    <property type="match status" value="1"/>
</dbReference>
<evidence type="ECO:0000256" key="3">
    <source>
        <dbReference type="ARBA" id="ARBA00023125"/>
    </source>
</evidence>